<dbReference type="InterPro" id="IPR011011">
    <property type="entry name" value="Znf_FYVE_PHD"/>
</dbReference>
<dbReference type="InterPro" id="IPR016197">
    <property type="entry name" value="Chromo-like_dom_sf"/>
</dbReference>
<dbReference type="CDD" id="cd15489">
    <property type="entry name" value="PHD_SF"/>
    <property type="match status" value="1"/>
</dbReference>
<dbReference type="InterPro" id="IPR013083">
    <property type="entry name" value="Znf_RING/FYVE/PHD"/>
</dbReference>
<feature type="compositionally biased region" description="Acidic residues" evidence="1">
    <location>
        <begin position="252"/>
        <end position="263"/>
    </location>
</feature>
<feature type="region of interest" description="Disordered" evidence="1">
    <location>
        <begin position="138"/>
        <end position="167"/>
    </location>
</feature>
<name>A0A0D0UZN8_9TREE</name>
<dbReference type="HOGENOM" id="CLU_524791_0_0_1"/>
<evidence type="ECO:0000259" key="2">
    <source>
        <dbReference type="PROSITE" id="PS50013"/>
    </source>
</evidence>
<dbReference type="OrthoDB" id="2571050at2759"/>
<feature type="compositionally biased region" description="Basic and acidic residues" evidence="1">
    <location>
        <begin position="268"/>
        <end position="292"/>
    </location>
</feature>
<evidence type="ECO:0000256" key="1">
    <source>
        <dbReference type="SAM" id="MobiDB-lite"/>
    </source>
</evidence>
<dbReference type="Proteomes" id="UP000053392">
    <property type="component" value="Unassembled WGS sequence"/>
</dbReference>
<dbReference type="GO" id="GO:0006338">
    <property type="term" value="P:chromatin remodeling"/>
    <property type="evidence" value="ECO:0007669"/>
    <property type="project" value="UniProtKB-ARBA"/>
</dbReference>
<reference evidence="3 4" key="1">
    <citation type="submission" date="2015-01" db="EMBL/GenBank/DDBJ databases">
        <title>The Genome Sequence of Cryptococcus gattii Ram5.</title>
        <authorList>
            <consortium name="The Broad Institute Genomics Platform"/>
            <person name="Cuomo C."/>
            <person name="Litvintseva A."/>
            <person name="Chen Y."/>
            <person name="Heitman J."/>
            <person name="Sun S."/>
            <person name="Springer D."/>
            <person name="Dromer F."/>
            <person name="Young S."/>
            <person name="Zeng Q."/>
            <person name="Gargeya S."/>
            <person name="Abouelleil A."/>
            <person name="Alvarado L."/>
            <person name="Chapman S.B."/>
            <person name="Gainer-Dewar J."/>
            <person name="Goldberg J."/>
            <person name="Griggs A."/>
            <person name="Gujja S."/>
            <person name="Hansen M."/>
            <person name="Howarth C."/>
            <person name="Imamovic A."/>
            <person name="Larimer J."/>
            <person name="Murphy C."/>
            <person name="Naylor J."/>
            <person name="Pearson M."/>
            <person name="Priest M."/>
            <person name="Roberts A."/>
            <person name="Saif S."/>
            <person name="Shea T."/>
            <person name="Sykes S."/>
            <person name="Wortman J."/>
            <person name="Nusbaum C."/>
            <person name="Birren B."/>
        </authorList>
    </citation>
    <scope>NUCLEOTIDE SEQUENCE [LARGE SCALE GENOMIC DNA]</scope>
    <source>
        <strain evidence="3 4">Ram5</strain>
    </source>
</reference>
<evidence type="ECO:0000313" key="4">
    <source>
        <dbReference type="Proteomes" id="UP000053392"/>
    </source>
</evidence>
<keyword evidence="4" id="KW-1185">Reference proteome</keyword>
<accession>A0A0D0UZN8</accession>
<sequence>MPPSSPNFHPKPPTVLIPSKRSSARTYRSGSSYKRHRSNSKEQPQEENKDISQILSTLTALIMSQSNAFQAHVQKFDAFAETFQMRLDTIEFKCDDSLNRKEFGIMGALGVITQEVNALRDDFLSIFSTRACSISRQRSRSHRSADLPSEAARRHSPAQFINGHRQSSMVSDCDSGYGGGIVQRALARELKRLGGAPVLAEGETTIYFNPRKRWSRRKVDILEIDEESDLQSDTASSSVYPMSTSPERRSTDDDEESEEEGENNEGGMESKDVEETERSELIPEKGEGHMHEREPFLKRDKVLAASDGHNIGGQKWPKLGLDCTEGGMKVIDCSACGGRVHWACAGLDPAVSMLNKTWCCPSCTLLKKDLEPAVARRMKEREELPRTQDRERCLRPDCIHHQPIDMTFAEAEDDNLYYMSRIVGKRYTKDRPRTLQYLVQWNEWDDYDCTWEPPSNIPAVDLPGYKSLFYKQARNENLDLSNKKTAILSQFSQYFEADGSYNVKLLKELGVADKDWWGW</sequence>
<dbReference type="SUPFAM" id="SSF54160">
    <property type="entry name" value="Chromo domain-like"/>
    <property type="match status" value="1"/>
</dbReference>
<feature type="compositionally biased region" description="Basic and acidic residues" evidence="1">
    <location>
        <begin position="39"/>
        <end position="48"/>
    </location>
</feature>
<protein>
    <recommendedName>
        <fullName evidence="2">Chromo domain-containing protein</fullName>
    </recommendedName>
</protein>
<dbReference type="Gene3D" id="2.40.50.40">
    <property type="match status" value="1"/>
</dbReference>
<proteinExistence type="predicted"/>
<feature type="region of interest" description="Disordered" evidence="1">
    <location>
        <begin position="1"/>
        <end position="48"/>
    </location>
</feature>
<evidence type="ECO:0000313" key="3">
    <source>
        <dbReference type="EMBL" id="KIR38085.1"/>
    </source>
</evidence>
<dbReference type="AlphaFoldDB" id="A0A0D0UZN8"/>
<feature type="compositionally biased region" description="Pro residues" evidence="1">
    <location>
        <begin position="1"/>
        <end position="15"/>
    </location>
</feature>
<dbReference type="EMBL" id="KN847912">
    <property type="protein sequence ID" value="KIR38085.1"/>
    <property type="molecule type" value="Genomic_DNA"/>
</dbReference>
<dbReference type="Gene3D" id="3.30.40.10">
    <property type="entry name" value="Zinc/RING finger domain, C3HC4 (zinc finger)"/>
    <property type="match status" value="1"/>
</dbReference>
<feature type="compositionally biased region" description="Polar residues" evidence="1">
    <location>
        <begin position="20"/>
        <end position="32"/>
    </location>
</feature>
<feature type="region of interest" description="Disordered" evidence="1">
    <location>
        <begin position="227"/>
        <end position="292"/>
    </location>
</feature>
<feature type="domain" description="Chromo" evidence="2">
    <location>
        <begin position="417"/>
        <end position="481"/>
    </location>
</feature>
<dbReference type="PROSITE" id="PS50013">
    <property type="entry name" value="CHROMO_2"/>
    <property type="match status" value="1"/>
</dbReference>
<feature type="compositionally biased region" description="Polar residues" evidence="1">
    <location>
        <begin position="231"/>
        <end position="245"/>
    </location>
</feature>
<dbReference type="Pfam" id="PF00385">
    <property type="entry name" value="Chromo"/>
    <property type="match status" value="1"/>
</dbReference>
<organism evidence="3 4">
    <name type="scientific">Cryptococcus deuterogattii Ram5</name>
    <dbReference type="NCBI Taxonomy" id="1296110"/>
    <lineage>
        <taxon>Eukaryota</taxon>
        <taxon>Fungi</taxon>
        <taxon>Dikarya</taxon>
        <taxon>Basidiomycota</taxon>
        <taxon>Agaricomycotina</taxon>
        <taxon>Tremellomycetes</taxon>
        <taxon>Tremellales</taxon>
        <taxon>Cryptococcaceae</taxon>
        <taxon>Cryptococcus</taxon>
        <taxon>Cryptococcus gattii species complex</taxon>
    </lineage>
</organism>
<gene>
    <name evidence="3" type="ORF">I313_06080</name>
</gene>
<dbReference type="SMART" id="SM00298">
    <property type="entry name" value="CHROMO"/>
    <property type="match status" value="1"/>
</dbReference>
<dbReference type="InterPro" id="IPR023780">
    <property type="entry name" value="Chromo_domain"/>
</dbReference>
<dbReference type="SUPFAM" id="SSF57903">
    <property type="entry name" value="FYVE/PHD zinc finger"/>
    <property type="match status" value="1"/>
</dbReference>
<dbReference type="InterPro" id="IPR000953">
    <property type="entry name" value="Chromo/chromo_shadow_dom"/>
</dbReference>